<reference evidence="4" key="1">
    <citation type="submission" date="2019-11" db="EMBL/GenBank/DDBJ databases">
        <title>Spread of Macrolides and rifampicin resistant Rhodococcus equi in clinical isolates in the USA.</title>
        <authorList>
            <person name="Alvarez-Narvaez S."/>
            <person name="Huber L."/>
            <person name="Cohen N.D."/>
            <person name="Slovis N."/>
            <person name="Greiter M."/>
            <person name="Giguere S."/>
            <person name="Hart K."/>
        </authorList>
    </citation>
    <scope>NUCLEOTIDE SEQUENCE</scope>
    <source>
        <strain evidence="4">Lh_5</strain>
    </source>
</reference>
<dbReference type="SMART" id="SM00244">
    <property type="entry name" value="PHB"/>
    <property type="match status" value="1"/>
</dbReference>
<dbReference type="RefSeq" id="WP_233284689.1">
    <property type="nucleotide sequence ID" value="NZ_AP024192.1"/>
</dbReference>
<dbReference type="AlphaFoldDB" id="A0AAE2W302"/>
<dbReference type="SUPFAM" id="SSF117892">
    <property type="entry name" value="Band 7/SPFH domain"/>
    <property type="match status" value="1"/>
</dbReference>
<dbReference type="Gene3D" id="6.10.250.2090">
    <property type="match status" value="1"/>
</dbReference>
<sequence length="289" mass="31473">MTTIILAVIVVALLVAIGASAAVRVLREYERGVLFRLGRLVDLRGPGLVLLIPAVDRMVRVSLRTVTLNVPMQEVITRDNVPVKVTAVAYFRVVDADRAIVGVEDYYAATSQIAQTTLRSVLGKAELDSLLAERERLNEDLQKVIDQQTEPWGVKVTTVEIKDVEIPRDMQHAIARQAAAERERRAKIINAEAEYQASTKLAEAADVISRNPTTLQLRYLQTLGELGGESTSTVVFPVPIDLVRPFLAGDGAPAPSTSSEKPALRGRSDMEALIAGWTSVRADAQPATK</sequence>
<evidence type="ECO:0000313" key="4">
    <source>
        <dbReference type="EMBL" id="MBM4712865.1"/>
    </source>
</evidence>
<dbReference type="InterPro" id="IPR001107">
    <property type="entry name" value="Band_7"/>
</dbReference>
<dbReference type="Gene3D" id="3.30.479.30">
    <property type="entry name" value="Band 7 domain"/>
    <property type="match status" value="1"/>
</dbReference>
<dbReference type="PANTHER" id="PTHR10264:SF19">
    <property type="entry name" value="AT06885P-RELATED"/>
    <property type="match status" value="1"/>
</dbReference>
<protein>
    <submittedName>
        <fullName evidence="4">Slipin family protein</fullName>
    </submittedName>
</protein>
<comment type="caution">
    <text evidence="4">The sequence shown here is derived from an EMBL/GenBank/DDBJ whole genome shotgun (WGS) entry which is preliminary data.</text>
</comment>
<dbReference type="PANTHER" id="PTHR10264">
    <property type="entry name" value="BAND 7 PROTEIN-RELATED"/>
    <property type="match status" value="1"/>
</dbReference>
<dbReference type="Pfam" id="PF01145">
    <property type="entry name" value="Band_7"/>
    <property type="match status" value="1"/>
</dbReference>
<dbReference type="InterPro" id="IPR001972">
    <property type="entry name" value="Stomatin_HflK_fam"/>
</dbReference>
<dbReference type="GO" id="GO:0098552">
    <property type="term" value="C:side of membrane"/>
    <property type="evidence" value="ECO:0007669"/>
    <property type="project" value="UniProtKB-ARBA"/>
</dbReference>
<evidence type="ECO:0000256" key="1">
    <source>
        <dbReference type="ARBA" id="ARBA00008164"/>
    </source>
</evidence>
<dbReference type="Proteomes" id="UP000706122">
    <property type="component" value="Unassembled WGS sequence"/>
</dbReference>
<gene>
    <name evidence="4" type="ORF">GS551_01420</name>
</gene>
<dbReference type="PRINTS" id="PR00721">
    <property type="entry name" value="STOMATIN"/>
</dbReference>
<dbReference type="EMBL" id="WUYC01000001">
    <property type="protein sequence ID" value="MBM4712865.1"/>
    <property type="molecule type" value="Genomic_DNA"/>
</dbReference>
<name>A0AAE2W302_RHOHA</name>
<comment type="similarity">
    <text evidence="1">Belongs to the band 7/mec-2 family.</text>
</comment>
<evidence type="ECO:0000256" key="2">
    <source>
        <dbReference type="SAM" id="MobiDB-lite"/>
    </source>
</evidence>
<proteinExistence type="inferred from homology"/>
<organism evidence="4 5">
    <name type="scientific">Rhodococcus hoagii</name>
    <name type="common">Corynebacterium equii</name>
    <dbReference type="NCBI Taxonomy" id="43767"/>
    <lineage>
        <taxon>Bacteria</taxon>
        <taxon>Bacillati</taxon>
        <taxon>Actinomycetota</taxon>
        <taxon>Actinomycetes</taxon>
        <taxon>Mycobacteriales</taxon>
        <taxon>Nocardiaceae</taxon>
        <taxon>Prescottella</taxon>
    </lineage>
</organism>
<dbReference type="FunFam" id="3.30.479.30:FF:000004">
    <property type="entry name" value="Putative membrane protease family, stomatin"/>
    <property type="match status" value="1"/>
</dbReference>
<dbReference type="InterPro" id="IPR043202">
    <property type="entry name" value="Band-7_stomatin-like"/>
</dbReference>
<dbReference type="InterPro" id="IPR036013">
    <property type="entry name" value="Band_7/SPFH_dom_sf"/>
</dbReference>
<dbReference type="CDD" id="cd08826">
    <property type="entry name" value="SPFH_eoslipins_u1"/>
    <property type="match status" value="1"/>
</dbReference>
<feature type="region of interest" description="Disordered" evidence="2">
    <location>
        <begin position="249"/>
        <end position="268"/>
    </location>
</feature>
<evidence type="ECO:0000259" key="3">
    <source>
        <dbReference type="SMART" id="SM00244"/>
    </source>
</evidence>
<dbReference type="GO" id="GO:0005886">
    <property type="term" value="C:plasma membrane"/>
    <property type="evidence" value="ECO:0007669"/>
    <property type="project" value="InterPro"/>
</dbReference>
<feature type="domain" description="Band 7" evidence="3">
    <location>
        <begin position="21"/>
        <end position="178"/>
    </location>
</feature>
<evidence type="ECO:0000313" key="5">
    <source>
        <dbReference type="Proteomes" id="UP000706122"/>
    </source>
</evidence>
<accession>A0AAE2W302</accession>